<dbReference type="AlphaFoldDB" id="A0A172UGZ1"/>
<dbReference type="KEGG" id="madi:A7U43_03050"/>
<evidence type="ECO:0000313" key="2">
    <source>
        <dbReference type="Proteomes" id="UP000077143"/>
    </source>
</evidence>
<gene>
    <name evidence="1" type="ORF">A7U43_03050</name>
</gene>
<accession>A0A172UGZ1</accession>
<reference evidence="1 2" key="1">
    <citation type="submission" date="2016-05" db="EMBL/GenBank/DDBJ databases">
        <title>Complete genome sequence of a phthalic acid esters degrading Mycobacterium sp. YC-RL4.</title>
        <authorList>
            <person name="Ren L."/>
            <person name="Fan S."/>
            <person name="Ruth N."/>
            <person name="Jia Y."/>
            <person name="Wang J."/>
            <person name="Qiao C."/>
        </authorList>
    </citation>
    <scope>NUCLEOTIDE SEQUENCE [LARGE SCALE GENOMIC DNA]</scope>
    <source>
        <strain evidence="1 2">YC-RL4</strain>
    </source>
</reference>
<protein>
    <submittedName>
        <fullName evidence="1">Uncharacterized protein</fullName>
    </submittedName>
</protein>
<proteinExistence type="predicted"/>
<organism evidence="1 2">
    <name type="scientific">Mycobacterium adipatum</name>
    <dbReference type="NCBI Taxonomy" id="1682113"/>
    <lineage>
        <taxon>Bacteria</taxon>
        <taxon>Bacillati</taxon>
        <taxon>Actinomycetota</taxon>
        <taxon>Actinomycetes</taxon>
        <taxon>Mycobacteriales</taxon>
        <taxon>Mycobacteriaceae</taxon>
        <taxon>Mycobacterium</taxon>
    </lineage>
</organism>
<sequence>MRTSESTGIPASLMRRVARLPTCLRVLIDTTTFVRRPRTNLGALWRLCDGSCFRTYPELIGMGNITCDGKYMQHSANQVTIPALDRLTLVSVA</sequence>
<keyword evidence="2" id="KW-1185">Reference proteome</keyword>
<dbReference type="EMBL" id="CP015596">
    <property type="protein sequence ID" value="ANE78453.1"/>
    <property type="molecule type" value="Genomic_DNA"/>
</dbReference>
<name>A0A172UGZ1_9MYCO</name>
<evidence type="ECO:0000313" key="1">
    <source>
        <dbReference type="EMBL" id="ANE78453.1"/>
    </source>
</evidence>
<dbReference type="Proteomes" id="UP000077143">
    <property type="component" value="Chromosome"/>
</dbReference>